<name>A0A1M4T033_9RHOB</name>
<gene>
    <name evidence="2" type="ORF">SAMN05444273_101252</name>
</gene>
<keyword evidence="1" id="KW-0472">Membrane</keyword>
<dbReference type="InterPro" id="IPR014509">
    <property type="entry name" value="YjdF-like"/>
</dbReference>
<feature type="transmembrane region" description="Helical" evidence="1">
    <location>
        <begin position="164"/>
        <end position="186"/>
    </location>
</feature>
<keyword evidence="3" id="KW-1185">Reference proteome</keyword>
<dbReference type="Proteomes" id="UP000184144">
    <property type="component" value="Unassembled WGS sequence"/>
</dbReference>
<feature type="transmembrane region" description="Helical" evidence="1">
    <location>
        <begin position="87"/>
        <end position="112"/>
    </location>
</feature>
<feature type="transmembrane region" description="Helical" evidence="1">
    <location>
        <begin position="12"/>
        <end position="29"/>
    </location>
</feature>
<feature type="transmembrane region" description="Helical" evidence="1">
    <location>
        <begin position="35"/>
        <end position="52"/>
    </location>
</feature>
<dbReference type="Pfam" id="PF09997">
    <property type="entry name" value="DUF2238"/>
    <property type="match status" value="1"/>
</dbReference>
<dbReference type="EMBL" id="FQUV01000001">
    <property type="protein sequence ID" value="SHE37776.1"/>
    <property type="molecule type" value="Genomic_DNA"/>
</dbReference>
<dbReference type="AlphaFoldDB" id="A0A1M4T033"/>
<feature type="transmembrane region" description="Helical" evidence="1">
    <location>
        <begin position="124"/>
        <end position="144"/>
    </location>
</feature>
<evidence type="ECO:0000256" key="1">
    <source>
        <dbReference type="SAM" id="Phobius"/>
    </source>
</evidence>
<evidence type="ECO:0008006" key="4">
    <source>
        <dbReference type="Google" id="ProtNLM"/>
    </source>
</evidence>
<dbReference type="RefSeq" id="WP_073139270.1">
    <property type="nucleotide sequence ID" value="NZ_FQUV01000001.1"/>
</dbReference>
<dbReference type="STRING" id="1486859.SAMN05444273_101252"/>
<proteinExistence type="predicted"/>
<dbReference type="OrthoDB" id="4966203at2"/>
<reference evidence="3" key="1">
    <citation type="submission" date="2016-11" db="EMBL/GenBank/DDBJ databases">
        <authorList>
            <person name="Varghese N."/>
            <person name="Submissions S."/>
        </authorList>
    </citation>
    <scope>NUCLEOTIDE SEQUENCE [LARGE SCALE GENOMIC DNA]</scope>
    <source>
        <strain evidence="3">DSM 100566</strain>
    </source>
</reference>
<accession>A0A1M4T033</accession>
<evidence type="ECO:0000313" key="2">
    <source>
        <dbReference type="EMBL" id="SHE37776.1"/>
    </source>
</evidence>
<sequence length="218" mass="24096">MAFTLKNQSPLLLLIWGLLLAVSLIALVLGRYSMAFVAFATFGLSLAPNLLASRFKIALPVPFVVAITMFLFATVFLGEAFDFYGRFWWWDIALHGTSAIGFGLTGFLFAFMLFEGDRFAAPHWALALIAFSIAMTTGALWEVFEFTMDSLFGLNMQKTGLDDTMGDLIVDAIGGALGSFAGYLYLTGSDKGLLAQPIRQFVALNRRLYLKSRNKLRK</sequence>
<keyword evidence="1" id="KW-0812">Transmembrane</keyword>
<keyword evidence="1" id="KW-1133">Transmembrane helix</keyword>
<evidence type="ECO:0000313" key="3">
    <source>
        <dbReference type="Proteomes" id="UP000184144"/>
    </source>
</evidence>
<organism evidence="2 3">
    <name type="scientific">Litoreibacter ascidiaceicola</name>
    <dbReference type="NCBI Taxonomy" id="1486859"/>
    <lineage>
        <taxon>Bacteria</taxon>
        <taxon>Pseudomonadati</taxon>
        <taxon>Pseudomonadota</taxon>
        <taxon>Alphaproteobacteria</taxon>
        <taxon>Rhodobacterales</taxon>
        <taxon>Roseobacteraceae</taxon>
        <taxon>Litoreibacter</taxon>
    </lineage>
</organism>
<protein>
    <recommendedName>
        <fullName evidence="4">Membrane protein YjdF</fullName>
    </recommendedName>
</protein>
<feature type="transmembrane region" description="Helical" evidence="1">
    <location>
        <begin position="59"/>
        <end position="81"/>
    </location>
</feature>